<dbReference type="PANTHER" id="PTHR45629:SF7">
    <property type="entry name" value="DNA EXCISION REPAIR PROTEIN ERCC-6-RELATED"/>
    <property type="match status" value="1"/>
</dbReference>
<dbReference type="Gene3D" id="3.40.50.10810">
    <property type="entry name" value="Tandem AAA-ATPase domain"/>
    <property type="match status" value="2"/>
</dbReference>
<dbReference type="KEGG" id="aab:A4R43_08795"/>
<dbReference type="AlphaFoldDB" id="A0A344L3J2"/>
<feature type="domain" description="Helicase ATP-binding" evidence="3">
    <location>
        <begin position="192"/>
        <end position="328"/>
    </location>
</feature>
<dbReference type="SMART" id="SM00490">
    <property type="entry name" value="HELICc"/>
    <property type="match status" value="1"/>
</dbReference>
<dbReference type="InterPro" id="IPR000330">
    <property type="entry name" value="SNF2_N"/>
</dbReference>
<evidence type="ECO:0000313" key="5">
    <source>
        <dbReference type="EMBL" id="AXB42616.1"/>
    </source>
</evidence>
<feature type="region of interest" description="Disordered" evidence="2">
    <location>
        <begin position="138"/>
        <end position="171"/>
    </location>
</feature>
<dbReference type="Pfam" id="PF00176">
    <property type="entry name" value="SNF2-rel_dom"/>
    <property type="match status" value="1"/>
</dbReference>
<proteinExistence type="predicted"/>
<evidence type="ECO:0000256" key="1">
    <source>
        <dbReference type="ARBA" id="ARBA00022801"/>
    </source>
</evidence>
<dbReference type="Pfam" id="PF00271">
    <property type="entry name" value="Helicase_C"/>
    <property type="match status" value="1"/>
</dbReference>
<dbReference type="InterPro" id="IPR027417">
    <property type="entry name" value="P-loop_NTPase"/>
</dbReference>
<evidence type="ECO:0000313" key="6">
    <source>
        <dbReference type="Proteomes" id="UP000250434"/>
    </source>
</evidence>
<reference evidence="5 6" key="1">
    <citation type="submission" date="2016-04" db="EMBL/GenBank/DDBJ databases">
        <title>Complete genome sequence and analysis of deep-sea sediment isolate, Amycolatopsis sp. WP1.</title>
        <authorList>
            <person name="Wang H."/>
            <person name="Chen S."/>
            <person name="Wu Q."/>
        </authorList>
    </citation>
    <scope>NUCLEOTIDE SEQUENCE [LARGE SCALE GENOMIC DNA]</scope>
    <source>
        <strain evidence="5 6">WP1</strain>
    </source>
</reference>
<evidence type="ECO:0000259" key="4">
    <source>
        <dbReference type="PROSITE" id="PS51194"/>
    </source>
</evidence>
<dbReference type="GO" id="GO:0016787">
    <property type="term" value="F:hydrolase activity"/>
    <property type="evidence" value="ECO:0007669"/>
    <property type="project" value="UniProtKB-KW"/>
</dbReference>
<dbReference type="EMBL" id="CP015163">
    <property type="protein sequence ID" value="AXB42616.1"/>
    <property type="molecule type" value="Genomic_DNA"/>
</dbReference>
<dbReference type="PROSITE" id="PS51194">
    <property type="entry name" value="HELICASE_CTER"/>
    <property type="match status" value="1"/>
</dbReference>
<keyword evidence="5" id="KW-0723">Serine/threonine-protein kinase</keyword>
<evidence type="ECO:0000256" key="2">
    <source>
        <dbReference type="SAM" id="MobiDB-lite"/>
    </source>
</evidence>
<keyword evidence="6" id="KW-1185">Reference proteome</keyword>
<dbReference type="GO" id="GO:0015616">
    <property type="term" value="F:DNA translocase activity"/>
    <property type="evidence" value="ECO:0007669"/>
    <property type="project" value="TreeGrafter"/>
</dbReference>
<feature type="domain" description="Helicase C-terminal" evidence="4">
    <location>
        <begin position="448"/>
        <end position="599"/>
    </location>
</feature>
<dbReference type="InterPro" id="IPR038718">
    <property type="entry name" value="SNF2-like_sf"/>
</dbReference>
<dbReference type="SMART" id="SM00487">
    <property type="entry name" value="DEXDc"/>
    <property type="match status" value="1"/>
</dbReference>
<dbReference type="GO" id="GO:0004674">
    <property type="term" value="F:protein serine/threonine kinase activity"/>
    <property type="evidence" value="ECO:0007669"/>
    <property type="project" value="UniProtKB-KW"/>
</dbReference>
<dbReference type="InterPro" id="IPR001650">
    <property type="entry name" value="Helicase_C-like"/>
</dbReference>
<dbReference type="CDD" id="cd18793">
    <property type="entry name" value="SF2_C_SNF"/>
    <property type="match status" value="1"/>
</dbReference>
<sequence>MTLVLPGRLQACFVVEAEKFAWWGVDNPAADASSAGLPGGEPVSLRVALPVAGEVVPAEVPAILVEPEPAISALAEWSAPADAGASVHAWSRIASALRRGVPVDEPELPTAGHAALGLDGTTIWSARATIEAARRTIGSDNLGGSGSSGGAGGSTAGCGGGSGRPGGSVGGGAAGATAGGIVLRPYQRAGVAWLQGADGGGVLADEMGLGKTVQAIALLAARPGGPHLVVCPTSLLGNWTRELARFAPGLTSVELTSYGKLRADAERFAATAWDVVVLDEAQQIKNPDSQTARAARTLDARLRVAMTGTPVENRLDELWSLLAFTNPGLLGTRARFRRRFATAVEQRRSDAAAARLHEIVGPHILRRRKRDVAPELPPKLEVTVVCQLTAEQERLYRAAMDSAFGSGLGSGIERRGRILALLTRLKQLCNHPEPGAGQLGGRSGKLDRVTEMLTEIADNGDRALVFTQYRETGEMLARHLGAPFLHGGLSIAARERLIHQFQEDDDSPPVLVLSLRAAGFGLNLTRATHVVHYDRWWNPAVEDQASDRAHRIGQTRAVTVHTLLTERTLEETIAELHAGKRDLAGIATGETRTIENDLAKLSDERLREVLEPGARR</sequence>
<dbReference type="OrthoDB" id="9760715at2"/>
<organism evidence="5 6">
    <name type="scientific">Amycolatopsis albispora</name>
    <dbReference type="NCBI Taxonomy" id="1804986"/>
    <lineage>
        <taxon>Bacteria</taxon>
        <taxon>Bacillati</taxon>
        <taxon>Actinomycetota</taxon>
        <taxon>Actinomycetes</taxon>
        <taxon>Pseudonocardiales</taxon>
        <taxon>Pseudonocardiaceae</taxon>
        <taxon>Amycolatopsis</taxon>
    </lineage>
</organism>
<dbReference type="Gene3D" id="3.40.50.300">
    <property type="entry name" value="P-loop containing nucleotide triphosphate hydrolases"/>
    <property type="match status" value="1"/>
</dbReference>
<dbReference type="Proteomes" id="UP000250434">
    <property type="component" value="Chromosome"/>
</dbReference>
<dbReference type="GO" id="GO:0005524">
    <property type="term" value="F:ATP binding"/>
    <property type="evidence" value="ECO:0007669"/>
    <property type="project" value="InterPro"/>
</dbReference>
<accession>A0A344L3J2</accession>
<dbReference type="InterPro" id="IPR049730">
    <property type="entry name" value="SNF2/RAD54-like_C"/>
</dbReference>
<dbReference type="InterPro" id="IPR050496">
    <property type="entry name" value="SNF2_RAD54_helicase_repair"/>
</dbReference>
<dbReference type="PROSITE" id="PS51192">
    <property type="entry name" value="HELICASE_ATP_BIND_1"/>
    <property type="match status" value="1"/>
</dbReference>
<evidence type="ECO:0000259" key="3">
    <source>
        <dbReference type="PROSITE" id="PS51192"/>
    </source>
</evidence>
<keyword evidence="1" id="KW-0378">Hydrolase</keyword>
<name>A0A344L3J2_9PSEU</name>
<keyword evidence="5" id="KW-0808">Transferase</keyword>
<feature type="compositionally biased region" description="Gly residues" evidence="2">
    <location>
        <begin position="141"/>
        <end position="171"/>
    </location>
</feature>
<keyword evidence="5" id="KW-0418">Kinase</keyword>
<dbReference type="PANTHER" id="PTHR45629">
    <property type="entry name" value="SNF2/RAD54 FAMILY MEMBER"/>
    <property type="match status" value="1"/>
</dbReference>
<dbReference type="SUPFAM" id="SSF52540">
    <property type="entry name" value="P-loop containing nucleoside triphosphate hydrolases"/>
    <property type="match status" value="2"/>
</dbReference>
<gene>
    <name evidence="5" type="ORF">A4R43_08795</name>
</gene>
<dbReference type="InterPro" id="IPR014001">
    <property type="entry name" value="Helicase_ATP-bd"/>
</dbReference>
<protein>
    <submittedName>
        <fullName evidence="5">Serine/threonine protein kinase</fullName>
    </submittedName>
</protein>